<feature type="region of interest" description="Disordered" evidence="1">
    <location>
        <begin position="258"/>
        <end position="292"/>
    </location>
</feature>
<evidence type="ECO:0000313" key="5">
    <source>
        <dbReference type="Proteomes" id="UP001530293"/>
    </source>
</evidence>
<evidence type="ECO:0008006" key="6">
    <source>
        <dbReference type="Google" id="ProtNLM"/>
    </source>
</evidence>
<feature type="chain" id="PRO_5044759675" description="Membrane-associated protein" evidence="3">
    <location>
        <begin position="21"/>
        <end position="944"/>
    </location>
</feature>
<reference evidence="4 5" key="1">
    <citation type="submission" date="2024-10" db="EMBL/GenBank/DDBJ databases">
        <title>Updated reference genomes for cyclostephanoid diatoms.</title>
        <authorList>
            <person name="Roberts W.R."/>
            <person name="Alverson A.J."/>
        </authorList>
    </citation>
    <scope>NUCLEOTIDE SEQUENCE [LARGE SCALE GENOMIC DNA]</scope>
    <source>
        <strain evidence="4 5">AJA232-27</strain>
    </source>
</reference>
<dbReference type="AlphaFoldDB" id="A0ABD3MC75"/>
<feature type="region of interest" description="Disordered" evidence="1">
    <location>
        <begin position="708"/>
        <end position="734"/>
    </location>
</feature>
<feature type="compositionally biased region" description="Low complexity" evidence="1">
    <location>
        <begin position="452"/>
        <end position="463"/>
    </location>
</feature>
<keyword evidence="2" id="KW-0812">Transmembrane</keyword>
<feature type="compositionally biased region" description="Low complexity" evidence="1">
    <location>
        <begin position="167"/>
        <end position="186"/>
    </location>
</feature>
<keyword evidence="2" id="KW-0472">Membrane</keyword>
<accession>A0ABD3MC75</accession>
<feature type="region of interest" description="Disordered" evidence="1">
    <location>
        <begin position="412"/>
        <end position="490"/>
    </location>
</feature>
<feature type="compositionally biased region" description="Low complexity" evidence="1">
    <location>
        <begin position="267"/>
        <end position="291"/>
    </location>
</feature>
<gene>
    <name evidence="4" type="ORF">ACHAWU_004181</name>
</gene>
<feature type="compositionally biased region" description="Low complexity" evidence="1">
    <location>
        <begin position="419"/>
        <end position="428"/>
    </location>
</feature>
<keyword evidence="5" id="KW-1185">Reference proteome</keyword>
<organism evidence="4 5">
    <name type="scientific">Discostella pseudostelligera</name>
    <dbReference type="NCBI Taxonomy" id="259834"/>
    <lineage>
        <taxon>Eukaryota</taxon>
        <taxon>Sar</taxon>
        <taxon>Stramenopiles</taxon>
        <taxon>Ochrophyta</taxon>
        <taxon>Bacillariophyta</taxon>
        <taxon>Coscinodiscophyceae</taxon>
        <taxon>Thalassiosirophycidae</taxon>
        <taxon>Stephanodiscales</taxon>
        <taxon>Stephanodiscaceae</taxon>
        <taxon>Discostella</taxon>
    </lineage>
</organism>
<feature type="region of interest" description="Disordered" evidence="1">
    <location>
        <begin position="754"/>
        <end position="775"/>
    </location>
</feature>
<proteinExistence type="predicted"/>
<dbReference type="EMBL" id="JALLBG020000240">
    <property type="protein sequence ID" value="KAL3758100.1"/>
    <property type="molecule type" value="Genomic_DNA"/>
</dbReference>
<comment type="caution">
    <text evidence="4">The sequence shown here is derived from an EMBL/GenBank/DDBJ whole genome shotgun (WGS) entry which is preliminary data.</text>
</comment>
<feature type="region of interest" description="Disordered" evidence="1">
    <location>
        <begin position="154"/>
        <end position="187"/>
    </location>
</feature>
<feature type="compositionally biased region" description="Low complexity" evidence="1">
    <location>
        <begin position="864"/>
        <end position="890"/>
    </location>
</feature>
<feature type="region of interest" description="Disordered" evidence="1">
    <location>
        <begin position="856"/>
        <end position="920"/>
    </location>
</feature>
<feature type="compositionally biased region" description="Polar residues" evidence="1">
    <location>
        <begin position="897"/>
        <end position="910"/>
    </location>
</feature>
<feature type="transmembrane region" description="Helical" evidence="2">
    <location>
        <begin position="304"/>
        <end position="331"/>
    </location>
</feature>
<dbReference type="Proteomes" id="UP001530293">
    <property type="component" value="Unassembled WGS sequence"/>
</dbReference>
<feature type="compositionally biased region" description="Acidic residues" evidence="1">
    <location>
        <begin position="155"/>
        <end position="166"/>
    </location>
</feature>
<evidence type="ECO:0000256" key="2">
    <source>
        <dbReference type="SAM" id="Phobius"/>
    </source>
</evidence>
<keyword evidence="2" id="KW-1133">Transmembrane helix</keyword>
<evidence type="ECO:0000313" key="4">
    <source>
        <dbReference type="EMBL" id="KAL3758100.1"/>
    </source>
</evidence>
<evidence type="ECO:0000256" key="3">
    <source>
        <dbReference type="SAM" id="SignalP"/>
    </source>
</evidence>
<feature type="compositionally biased region" description="Low complexity" evidence="1">
    <location>
        <begin position="758"/>
        <end position="770"/>
    </location>
</feature>
<protein>
    <recommendedName>
        <fullName evidence="6">Membrane-associated protein</fullName>
    </recommendedName>
</protein>
<feature type="compositionally biased region" description="Polar residues" evidence="1">
    <location>
        <begin position="441"/>
        <end position="451"/>
    </location>
</feature>
<feature type="signal peptide" evidence="3">
    <location>
        <begin position="1"/>
        <end position="20"/>
    </location>
</feature>
<name>A0ABD3MC75_9STRA</name>
<feature type="compositionally biased region" description="Low complexity" evidence="1">
    <location>
        <begin position="69"/>
        <end position="97"/>
    </location>
</feature>
<keyword evidence="3" id="KW-0732">Signal</keyword>
<feature type="region of interest" description="Disordered" evidence="1">
    <location>
        <begin position="69"/>
        <end position="119"/>
    </location>
</feature>
<sequence length="944" mass="99979">MTTIFLRCLIGILSCTNILAVSSSSSSSSSSTSASSTFTLPIYTFRLDLTIDNHDDNRDGDTRLRQLHPLNRMNDPLPNNNNFLRGQPNNNNNIINNYPPPPPHHHHHRSIQESSSSSSLSVESTIQSIAETHLAAIYSEIFVVTPSQVLLTVVSEEEEEEEEDETSSTTSTSGSTSSSSSSSSSSGIHIRSYFLGGVVSFPSIQDQLPTRKELAQVTVESFQIPGNGEGEVFLTALQESNHPDLKGLLLVGAAEVETQEEGEGDGDSTSGSTSAESSSTTTSSAEESNNNGEGGSVTFMNMNIWAIAAVAALAAMLLVILFCTSILYCDWRKRRELRERKKERMAAMNAASAAAGSSNHHHHNIMYNNSNTNPSYNGSIIGNEKYSVDSSKNNRGGVEYLQIVVPNAGSGETEDVYISPSSGGNSSSPHHHHHHQQQSQDISFNSTTSNVAATAGGKASSSSILGSRVKKYRRTSLPKSKNNKLVGKKQSKAANNQLRLADDVEAQQNQSQPPLIVDPQIFQPGMNGNGNVGVEVHEQYYTDASAAAATAASQIMVSNPDILLGGGGGDSVLGGVGVSEDGYSVGEDSAVLFPAITRDRVGDYMSDTDGYSIDGMSAVDGGYSQYGADSNGGGGGGALRSSSRKSSARDTCYTGDVPRDFDSVWGDDDASRMTNDTATDGSAEYAPAPPSGARNAFSLNKLIEHDYEEASQSASAGRGSNLHDFETESATSGSNQVAGAFTLELLGKSKTIKLHKNTSGGSSVSVTPSSQEDDEDSILGRMYHDEESSELMAVVGDDNMSAIDVGDGTGDDEYNAGAVVPSRSCDSVDSTPSWAAPIQSALLKSVNKFRSTARIEKNSATDDSSVGSNRSRGSHRSNNSSNSRGSNNSSSRKETMAASTNDKALGLTNSMDEEIDEDPAAMIDNINSMLSECRDILDTENTPP</sequence>
<feature type="region of interest" description="Disordered" evidence="1">
    <location>
        <begin position="631"/>
        <end position="693"/>
    </location>
</feature>
<evidence type="ECO:0000256" key="1">
    <source>
        <dbReference type="SAM" id="MobiDB-lite"/>
    </source>
</evidence>
<feature type="region of interest" description="Disordered" evidence="1">
    <location>
        <begin position="805"/>
        <end position="832"/>
    </location>
</feature>